<organism evidence="1 2">
    <name type="scientific">Pistacia integerrima</name>
    <dbReference type="NCBI Taxonomy" id="434235"/>
    <lineage>
        <taxon>Eukaryota</taxon>
        <taxon>Viridiplantae</taxon>
        <taxon>Streptophyta</taxon>
        <taxon>Embryophyta</taxon>
        <taxon>Tracheophyta</taxon>
        <taxon>Spermatophyta</taxon>
        <taxon>Magnoliopsida</taxon>
        <taxon>eudicotyledons</taxon>
        <taxon>Gunneridae</taxon>
        <taxon>Pentapetalae</taxon>
        <taxon>rosids</taxon>
        <taxon>malvids</taxon>
        <taxon>Sapindales</taxon>
        <taxon>Anacardiaceae</taxon>
        <taxon>Pistacia</taxon>
    </lineage>
</organism>
<evidence type="ECO:0000313" key="1">
    <source>
        <dbReference type="EMBL" id="KAJ0031740.1"/>
    </source>
</evidence>
<accession>A0ACC0Y8X3</accession>
<evidence type="ECO:0000313" key="2">
    <source>
        <dbReference type="Proteomes" id="UP001163603"/>
    </source>
</evidence>
<dbReference type="Proteomes" id="UP001163603">
    <property type="component" value="Chromosome 8"/>
</dbReference>
<keyword evidence="2" id="KW-1185">Reference proteome</keyword>
<proteinExistence type="predicted"/>
<comment type="caution">
    <text evidence="1">The sequence shown here is derived from an EMBL/GenBank/DDBJ whole genome shotgun (WGS) entry which is preliminary data.</text>
</comment>
<gene>
    <name evidence="1" type="ORF">Pint_13097</name>
</gene>
<dbReference type="EMBL" id="CM047743">
    <property type="protein sequence ID" value="KAJ0031740.1"/>
    <property type="molecule type" value="Genomic_DNA"/>
</dbReference>
<protein>
    <submittedName>
        <fullName evidence="1">Uncharacterized protein</fullName>
    </submittedName>
</protein>
<name>A0ACC0Y8X3_9ROSI</name>
<reference evidence="2" key="1">
    <citation type="journal article" date="2023" name="G3 (Bethesda)">
        <title>Genome assembly and association tests identify interacting loci associated with vigor, precocity, and sex in interspecific pistachio rootstocks.</title>
        <authorList>
            <person name="Palmer W."/>
            <person name="Jacygrad E."/>
            <person name="Sagayaradj S."/>
            <person name="Cavanaugh K."/>
            <person name="Han R."/>
            <person name="Bertier L."/>
            <person name="Beede B."/>
            <person name="Kafkas S."/>
            <person name="Golino D."/>
            <person name="Preece J."/>
            <person name="Michelmore R."/>
        </authorList>
    </citation>
    <scope>NUCLEOTIDE SEQUENCE [LARGE SCALE GENOMIC DNA]</scope>
</reference>
<sequence>MVATYPTKVGLGKEKKRKSGKAICLFSMFSVIEARPWLLTPELSSSQKSSKRTLKKTLEPSLRSFSFSLRLNLLFILLLLSPSPPLTCMLSRSLPGFLSHLKWATPSSATSRTLTMVSTLVEGGDTCVGKTVVDELDYSINGVNKHYGTPTNLAAYARVPGGSCTRVVVAVAANLVDFFLSEFFILYLLIAYLSLTFPSRYMIDLDNMMD</sequence>